<dbReference type="Gene3D" id="3.40.30.10">
    <property type="entry name" value="Glutaredoxin"/>
    <property type="match status" value="1"/>
</dbReference>
<reference evidence="2 3" key="1">
    <citation type="journal article" date="2012" name="Int. J. Syst. Evol. Microbiol.">
        <title>Flammeovirga pacifica sp. nov., isolated from deep-sea sediment.</title>
        <authorList>
            <person name="Xu H."/>
            <person name="Fu Y."/>
            <person name="Yang N."/>
            <person name="Ding Z."/>
            <person name="Lai Q."/>
            <person name="Zeng R."/>
        </authorList>
    </citation>
    <scope>NUCLEOTIDE SEQUENCE [LARGE SCALE GENOMIC DNA]</scope>
    <source>
        <strain evidence="3">DSM 24597 / LMG 26175 / WPAGA1</strain>
    </source>
</reference>
<proteinExistence type="predicted"/>
<dbReference type="OrthoDB" id="980297at2"/>
<protein>
    <recommendedName>
        <fullName evidence="1">Alkyl hydroperoxide reductase subunit C/ Thiol specific antioxidant domain-containing protein</fullName>
    </recommendedName>
</protein>
<dbReference type="InterPro" id="IPR036249">
    <property type="entry name" value="Thioredoxin-like_sf"/>
</dbReference>
<dbReference type="EMBL" id="JRYR02000001">
    <property type="protein sequence ID" value="OHX65454.1"/>
    <property type="molecule type" value="Genomic_DNA"/>
</dbReference>
<evidence type="ECO:0000313" key="3">
    <source>
        <dbReference type="Proteomes" id="UP000179797"/>
    </source>
</evidence>
<accession>A0A1S1YWS5</accession>
<comment type="caution">
    <text evidence="2">The sequence shown here is derived from an EMBL/GenBank/DDBJ whole genome shotgun (WGS) entry which is preliminary data.</text>
</comment>
<dbReference type="Pfam" id="PF00578">
    <property type="entry name" value="AhpC-TSA"/>
    <property type="match status" value="1"/>
</dbReference>
<dbReference type="AlphaFoldDB" id="A0A1S1YWS5"/>
<keyword evidence="3" id="KW-1185">Reference proteome</keyword>
<feature type="domain" description="Alkyl hydroperoxide reductase subunit C/ Thiol specific antioxidant" evidence="1">
    <location>
        <begin position="4"/>
        <end position="116"/>
    </location>
</feature>
<dbReference type="RefSeq" id="WP_044225418.1">
    <property type="nucleotide sequence ID" value="NZ_JRYR02000001.1"/>
</dbReference>
<dbReference type="GO" id="GO:0016209">
    <property type="term" value="F:antioxidant activity"/>
    <property type="evidence" value="ECO:0007669"/>
    <property type="project" value="InterPro"/>
</dbReference>
<name>A0A1S1YWS5_FLAPC</name>
<evidence type="ECO:0000259" key="1">
    <source>
        <dbReference type="Pfam" id="PF00578"/>
    </source>
</evidence>
<dbReference type="SUPFAM" id="SSF52833">
    <property type="entry name" value="Thioredoxin-like"/>
    <property type="match status" value="1"/>
</dbReference>
<organism evidence="2 3">
    <name type="scientific">Flammeovirga pacifica</name>
    <dbReference type="NCBI Taxonomy" id="915059"/>
    <lineage>
        <taxon>Bacteria</taxon>
        <taxon>Pseudomonadati</taxon>
        <taxon>Bacteroidota</taxon>
        <taxon>Cytophagia</taxon>
        <taxon>Cytophagales</taxon>
        <taxon>Flammeovirgaceae</taxon>
        <taxon>Flammeovirga</taxon>
    </lineage>
</organism>
<dbReference type="InterPro" id="IPR000866">
    <property type="entry name" value="AhpC/TSA"/>
</dbReference>
<dbReference type="Proteomes" id="UP000179797">
    <property type="component" value="Unassembled WGS sequence"/>
</dbReference>
<evidence type="ECO:0000313" key="2">
    <source>
        <dbReference type="EMBL" id="OHX65454.1"/>
    </source>
</evidence>
<sequence>MHFFQNFELRDYNQKVFKFSQLEKQTFLLVFINDVDTLRDQQHLQALKEIYSSLIEQEVQLLLISSLSELKISDKLKKKRFPYPILSDPKRRLSKYLKIEIPQLSLVQRSTVVYQKSFQEIDRFTFMSSPEKHIEFIENLLK</sequence>
<dbReference type="GO" id="GO:0016491">
    <property type="term" value="F:oxidoreductase activity"/>
    <property type="evidence" value="ECO:0007669"/>
    <property type="project" value="InterPro"/>
</dbReference>
<gene>
    <name evidence="2" type="ORF">NH26_03370</name>
</gene>